<feature type="compositionally biased region" description="Basic and acidic residues" evidence="2">
    <location>
        <begin position="1156"/>
        <end position="1170"/>
    </location>
</feature>
<proteinExistence type="predicted"/>
<organism evidence="3 4">
    <name type="scientific">Leptospira santarosai serovar Shermani str. LT 821</name>
    <dbReference type="NCBI Taxonomy" id="758847"/>
    <lineage>
        <taxon>Bacteria</taxon>
        <taxon>Pseudomonadati</taxon>
        <taxon>Spirochaetota</taxon>
        <taxon>Spirochaetia</taxon>
        <taxon>Leptospirales</taxon>
        <taxon>Leptospiraceae</taxon>
        <taxon>Leptospira</taxon>
    </lineage>
</organism>
<evidence type="ECO:0000313" key="4">
    <source>
        <dbReference type="Proteomes" id="UP000035800"/>
    </source>
</evidence>
<feature type="compositionally biased region" description="Basic and acidic residues" evidence="2">
    <location>
        <begin position="1053"/>
        <end position="1066"/>
    </location>
</feature>
<name>K8XWA9_9LEPT</name>
<dbReference type="Proteomes" id="UP000035800">
    <property type="component" value="Chromosome I"/>
</dbReference>
<feature type="region of interest" description="Disordered" evidence="2">
    <location>
        <begin position="1156"/>
        <end position="1191"/>
    </location>
</feature>
<dbReference type="STRING" id="758847.LSS_18878"/>
<protein>
    <recommendedName>
        <fullName evidence="5">Peptidase M23</fullName>
    </recommendedName>
</protein>
<dbReference type="GeneID" id="29739581"/>
<dbReference type="KEGG" id="lst:LSS_18878"/>
<evidence type="ECO:0000256" key="2">
    <source>
        <dbReference type="SAM" id="MobiDB-lite"/>
    </source>
</evidence>
<sequence length="1420" mass="153437">MPCLVERLDIYLLEKHQARHEARGMLSPSKILTTISPNQLTTCNASNRINALAQTIYGNGAYIVDNAELQTLQAQITSNGQNQTYWQNEISGTNGGFNFNGRTTTSQTKTAYYTDVRDDISIATTLQSEVVDEERGYLKTANDYFEKSEKYQELADKAKSEAKFDEAALYTGYAVREKNNALGYLKKKYYALGEEITTEVDNRGLNFTKNSFLSYRESLLNKNFQNSTQVQKQIQEGKNQVAGILAEGESYNQIQGMIQTAQNLNHQGEENKERVERLLKESQELANRDISGGLLDGLQEMIASIQGSLPQEVSANGVSQYIQAQEKELQEKQSKVNELLSHMNSLVTNQNDLSNLQALLQGSNQGLNFAANSAVSKYLDDYAKKLQKDNEERSSQLQKTLLEALTNGDQYKYLREAGYGFRTDGEGISAYRQIHSGEIAIDGSAMKEISYSPELEYQYIRMETKFNPGNLSVGMMDPNNTRFNAEMVLGLKGYIDDLQKNVEEMFVQFSNKTEEIKEEYAQNQEIESYQKKLYEASKENYVAAFQVLPGDLGKTFQQEMNGLKGYHEQGSKYNFNEGSFKDQSGDMKKVGKSMYDGASIEDTVSAGSRELKGTVNIKGIPVEISYGMQHLLVTSGFNISNLGFNFKLKGVGTNYVDNQLSGANQKYSIYSEDISARIERQAKLNDEEKESKGFLFTILNGMNGGSGSMGQRFTQAVRSEAQSRITGAVAEATGLPASLVGALVGGSSMKDAVKAYVKDETTNAISKATGIPAWMISNQMEKMNKPKEQWYQSQTFQMVTTVVAVAAAPFTGGASLLVAMSIGAGIGAATGAASGGLKGALVGAVGGAAGAAVKSFTGGAVTVGLSYSAENGFGASVGVGYGPATVSLGISERGGTTVDLGLKKGGFNAGLSYNSKTGSVSGNVGLEIAKGSSLGISYNEGDGFGASISKSLSNGVNGSLSWSQKGGVGGSIGYEAPGDKNQPKNSLANQMKGAGGSLSFNQRDGVSASVSASGGVNAGNWSQSGGFQANTNFLNDQWKADFVSKQDAIEQAKTDAESKAAQDKNNQETGKSVLDGAAISTQRREGETLSMKPLSHEDIGDGAAYGGTSDGEATGGGKRSLSSEDKAAFWDSWKGESRAQTDASIAELKKSGYDTSEIESKVKSYRDNQDSRPGSSTPATTTTQTTHQNQPGVFQNILNSVVGGAKGLWDKMTGVSSSHVISTGPEHYDTVTGNKLIYKLHEEGPGFKSNSGQDGADDHRYGQKALVDTISNTINEWTGKNPGYPIVTNDLGYKTGGYDPRADGTAEAKKAGYYQHHKDGNAIDLSYMVTPGVTQDHVNYDQNTAYNRDKTIEYIKTISRNIPEGVKGFVKFNDPAVHDYFDKNKLPNLQMRQDKDFGKPGAKVMHSNHLHLELELPKVK</sequence>
<gene>
    <name evidence="3" type="ORF">LSS_18878</name>
</gene>
<evidence type="ECO:0000313" key="3">
    <source>
        <dbReference type="EMBL" id="EKT85196.2"/>
    </source>
</evidence>
<evidence type="ECO:0008006" key="5">
    <source>
        <dbReference type="Google" id="ProtNLM"/>
    </source>
</evidence>
<dbReference type="RefSeq" id="WP_032920845.1">
    <property type="nucleotide sequence ID" value="NZ_CP006694.1"/>
</dbReference>
<feature type="compositionally biased region" description="Gly residues" evidence="2">
    <location>
        <begin position="1103"/>
        <end position="1118"/>
    </location>
</feature>
<keyword evidence="1" id="KW-0175">Coiled coil</keyword>
<reference evidence="3 4" key="2">
    <citation type="journal article" date="2014" name="Emerg. Microbes Infect.">
        <title>Potential impact on kidney infection: a whole-genome analysis of Leptospira santarosai serovar Shermani.</title>
        <authorList>
            <person name="Chou L.F."/>
            <person name="Chen T.W."/>
            <person name="Ko Y.C."/>
            <person name="Pan M.J."/>
            <person name="Tian Y.C."/>
            <person name="Chiu C.H."/>
            <person name="Tang P."/>
            <person name="Hung C.C."/>
            <person name="Yang C.W."/>
        </authorList>
    </citation>
    <scope>NUCLEOTIDE SEQUENCE</scope>
    <source>
        <strain evidence="3 4">LT 821</strain>
    </source>
</reference>
<reference evidence="3 4" key="1">
    <citation type="journal article" date="2012" name="Gene">
        <title>Sequence of Leptospira santarosai serovar Shermani genome and prediction of virulence-associated genes.</title>
        <authorList>
            <person name="Chou L.F."/>
            <person name="Chen Y.T."/>
            <person name="Lu C.W."/>
            <person name="Ko Y.C."/>
            <person name="Tang C.Y."/>
            <person name="Pan M.J."/>
            <person name="Tian Y.C."/>
            <person name="Chiu C.H."/>
            <person name="Hung C.C."/>
            <person name="Yang C.W."/>
        </authorList>
    </citation>
    <scope>NUCLEOTIDE SEQUENCE [LARGE SCALE GENOMIC DNA]</scope>
    <source>
        <strain evidence="3">LT 821</strain>
    </source>
</reference>
<evidence type="ECO:0000256" key="1">
    <source>
        <dbReference type="SAM" id="Coils"/>
    </source>
</evidence>
<feature type="compositionally biased region" description="Low complexity" evidence="2">
    <location>
        <begin position="1177"/>
        <end position="1186"/>
    </location>
</feature>
<feature type="region of interest" description="Disordered" evidence="2">
    <location>
        <begin position="1053"/>
        <end position="1124"/>
    </location>
</feature>
<feature type="coiled-coil region" evidence="1">
    <location>
        <begin position="258"/>
        <end position="288"/>
    </location>
</feature>
<accession>K8XWA9</accession>
<dbReference type="InterPro" id="IPR009045">
    <property type="entry name" value="Zn_M74/Hedgehog-like"/>
</dbReference>
<dbReference type="EMBL" id="CP006694">
    <property type="protein sequence ID" value="EKT85196.2"/>
    <property type="molecule type" value="Genomic_DNA"/>
</dbReference>
<dbReference type="Gene3D" id="3.30.1380.10">
    <property type="match status" value="1"/>
</dbReference>